<feature type="transmembrane region" description="Helical" evidence="1">
    <location>
        <begin position="20"/>
        <end position="45"/>
    </location>
</feature>
<keyword evidence="1" id="KW-0812">Transmembrane</keyword>
<evidence type="ECO:0000313" key="2">
    <source>
        <dbReference type="EMBL" id="ENX37991.1"/>
    </source>
</evidence>
<gene>
    <name evidence="2" type="ORF">F888_02171</name>
    <name evidence="3" type="ORF">GCM10007354_11440</name>
</gene>
<dbReference type="PATRIC" id="fig|1217698.3.peg.2116"/>
<organism evidence="2 4">
    <name type="scientific">Acinetobacter courvalinii</name>
    <dbReference type="NCBI Taxonomy" id="280147"/>
    <lineage>
        <taxon>Bacteria</taxon>
        <taxon>Pseudomonadati</taxon>
        <taxon>Pseudomonadota</taxon>
        <taxon>Gammaproteobacteria</taxon>
        <taxon>Moraxellales</taxon>
        <taxon>Moraxellaceae</taxon>
        <taxon>Acinetobacter</taxon>
    </lineage>
</organism>
<proteinExistence type="predicted"/>
<reference evidence="2 4" key="1">
    <citation type="submission" date="2013-02" db="EMBL/GenBank/DDBJ databases">
        <title>The Genome Sequence of Acinetobacter sp. NIPH 3623.</title>
        <authorList>
            <consortium name="The Broad Institute Genome Sequencing Platform"/>
            <consortium name="The Broad Institute Genome Sequencing Center for Infectious Disease"/>
            <person name="Cerqueira G."/>
            <person name="Feldgarden M."/>
            <person name="Courvalin P."/>
            <person name="Perichon B."/>
            <person name="Grillot-Courvalin C."/>
            <person name="Clermont D."/>
            <person name="Rocha E."/>
            <person name="Yoon E.-J."/>
            <person name="Nemec A."/>
            <person name="Walker B."/>
            <person name="Young S.K."/>
            <person name="Zeng Q."/>
            <person name="Gargeya S."/>
            <person name="Fitzgerald M."/>
            <person name="Haas B."/>
            <person name="Abouelleil A."/>
            <person name="Alvarado L."/>
            <person name="Arachchi H.M."/>
            <person name="Berlin A.M."/>
            <person name="Chapman S.B."/>
            <person name="Dewar J."/>
            <person name="Goldberg J."/>
            <person name="Griggs A."/>
            <person name="Gujja S."/>
            <person name="Hansen M."/>
            <person name="Howarth C."/>
            <person name="Imamovic A."/>
            <person name="Larimer J."/>
            <person name="McCowan C."/>
            <person name="Murphy C."/>
            <person name="Neiman D."/>
            <person name="Pearson M."/>
            <person name="Priest M."/>
            <person name="Roberts A."/>
            <person name="Saif S."/>
            <person name="Shea T."/>
            <person name="Sisk P."/>
            <person name="Sykes S."/>
            <person name="Wortman J."/>
            <person name="Nusbaum C."/>
            <person name="Birren B."/>
        </authorList>
    </citation>
    <scope>NUCLEOTIDE SEQUENCE [LARGE SCALE GENOMIC DNA]</scope>
    <source>
        <strain evidence="2 4">NIPH 3623</strain>
    </source>
</reference>
<reference evidence="3" key="3">
    <citation type="submission" date="2024-03" db="EMBL/GenBank/DDBJ databases">
        <authorList>
            <person name="Sun Q."/>
            <person name="Sedlacek I."/>
        </authorList>
    </citation>
    <scope>NUCLEOTIDE SEQUENCE</scope>
    <source>
        <strain evidence="3">CCM 8635</strain>
    </source>
</reference>
<name>N9R6S1_9GAMM</name>
<dbReference type="Proteomes" id="UP000013200">
    <property type="component" value="Unassembled WGS sequence"/>
</dbReference>
<keyword evidence="1" id="KW-1133">Transmembrane helix</keyword>
<dbReference type="EMBL" id="BMDA01000001">
    <property type="protein sequence ID" value="GGH31033.1"/>
    <property type="molecule type" value="Genomic_DNA"/>
</dbReference>
<sequence length="151" mass="17093">MLISLRSELRVVYFEIYTRIVCLIISLMSIFIRSLISLLIAMGLITNSYAMAVSMNEVNQPVVEHVIANHDAMSDCGMSRMTEHDRMDSGKMDTSHCQKSLCCVAATFEYSHHSIERSIQSIKTANSAYVDQLTLGIYQLPYRPPNHVLFV</sequence>
<dbReference type="STRING" id="1217698.F888_02171"/>
<accession>N9R6S1</accession>
<dbReference type="Proteomes" id="UP000652691">
    <property type="component" value="Unassembled WGS sequence"/>
</dbReference>
<reference evidence="3 5" key="2">
    <citation type="journal article" date="2014" name="Int. J. Syst. Evol. Microbiol.">
        <title>Complete genome sequence of Corynebacterium casei LMG S-19264T (=DSM 44701T), isolated from a smear-ripened cheese.</title>
        <authorList>
            <consortium name="US DOE Joint Genome Institute (JGI-PGF)"/>
            <person name="Walter F."/>
            <person name="Albersmeier A."/>
            <person name="Kalinowski J."/>
            <person name="Ruckert C."/>
        </authorList>
    </citation>
    <scope>NUCLEOTIDE SEQUENCE [LARGE SCALE GENOMIC DNA]</scope>
    <source>
        <strain evidence="3 5">CCM 8635</strain>
    </source>
</reference>
<comment type="caution">
    <text evidence="2">The sequence shown here is derived from an EMBL/GenBank/DDBJ whole genome shotgun (WGS) entry which is preliminary data.</text>
</comment>
<evidence type="ECO:0000256" key="1">
    <source>
        <dbReference type="SAM" id="Phobius"/>
    </source>
</evidence>
<keyword evidence="1" id="KW-0472">Membrane</keyword>
<evidence type="ECO:0008006" key="6">
    <source>
        <dbReference type="Google" id="ProtNLM"/>
    </source>
</evidence>
<keyword evidence="4" id="KW-1185">Reference proteome</keyword>
<evidence type="ECO:0000313" key="5">
    <source>
        <dbReference type="Proteomes" id="UP000652691"/>
    </source>
</evidence>
<dbReference type="EMBL" id="APSA01000006">
    <property type="protein sequence ID" value="ENX37991.1"/>
    <property type="molecule type" value="Genomic_DNA"/>
</dbReference>
<protein>
    <recommendedName>
        <fullName evidence="6">DUF2946 domain-containing protein</fullName>
    </recommendedName>
</protein>
<evidence type="ECO:0000313" key="4">
    <source>
        <dbReference type="Proteomes" id="UP000013200"/>
    </source>
</evidence>
<dbReference type="HOGENOM" id="CLU_2021730_0_0_6"/>
<evidence type="ECO:0000313" key="3">
    <source>
        <dbReference type="EMBL" id="GGH31033.1"/>
    </source>
</evidence>
<dbReference type="AlphaFoldDB" id="N9R6S1"/>